<sequence length="71" mass="7697">MRRVRSRGRRSTPRVSLAPIEPFVVAATVLTVLWQWYLLTGGLERAADLSRAAAATAVGVPLGVWLLLALV</sequence>
<evidence type="ECO:0000313" key="2">
    <source>
        <dbReference type="EMBL" id="RZH69677.1"/>
    </source>
</evidence>
<evidence type="ECO:0000313" key="3">
    <source>
        <dbReference type="Proteomes" id="UP000292704"/>
    </source>
</evidence>
<proteinExistence type="predicted"/>
<reference evidence="2 3" key="1">
    <citation type="submission" date="2019-02" db="EMBL/GenBank/DDBJ databases">
        <title>Genome analysis provides insights into bioremediation potentialities and Haloocin production by Natrinema altunense strain 4.1R isolated from Chott Douz in Tunisian desert.</title>
        <authorList>
            <person name="Najjari A."/>
            <person name="Youssef N."/>
            <person name="Ben Dhia O."/>
            <person name="Ferjani R."/>
            <person name="El Hidri D."/>
            <person name="Ouzari H.I."/>
            <person name="Cherif A."/>
        </authorList>
    </citation>
    <scope>NUCLEOTIDE SEQUENCE [LARGE SCALE GENOMIC DNA]</scope>
    <source>
        <strain evidence="2 3">4.1R</strain>
    </source>
</reference>
<keyword evidence="1" id="KW-0812">Transmembrane</keyword>
<protein>
    <submittedName>
        <fullName evidence="2">Uncharacterized protein</fullName>
    </submittedName>
</protein>
<dbReference type="Proteomes" id="UP000292704">
    <property type="component" value="Unassembled WGS sequence"/>
</dbReference>
<dbReference type="EMBL" id="SHMR01000001">
    <property type="protein sequence ID" value="RZH69677.1"/>
    <property type="molecule type" value="Genomic_DNA"/>
</dbReference>
<keyword evidence="1" id="KW-0472">Membrane</keyword>
<evidence type="ECO:0000256" key="1">
    <source>
        <dbReference type="SAM" id="Phobius"/>
    </source>
</evidence>
<feature type="transmembrane region" description="Helical" evidence="1">
    <location>
        <begin position="49"/>
        <end position="70"/>
    </location>
</feature>
<organism evidence="2 3">
    <name type="scientific">Natrinema altunense</name>
    <dbReference type="NCBI Taxonomy" id="222984"/>
    <lineage>
        <taxon>Archaea</taxon>
        <taxon>Methanobacteriati</taxon>
        <taxon>Methanobacteriota</taxon>
        <taxon>Stenosarchaea group</taxon>
        <taxon>Halobacteria</taxon>
        <taxon>Halobacteriales</taxon>
        <taxon>Natrialbaceae</taxon>
        <taxon>Natrinema</taxon>
    </lineage>
</organism>
<gene>
    <name evidence="2" type="ORF">ELS17_04565</name>
</gene>
<feature type="transmembrane region" description="Helical" evidence="1">
    <location>
        <begin position="20"/>
        <end position="37"/>
    </location>
</feature>
<accession>A0A482YA80</accession>
<dbReference type="AlphaFoldDB" id="A0A482YA80"/>
<name>A0A482YA80_9EURY</name>
<keyword evidence="1" id="KW-1133">Transmembrane helix</keyword>
<comment type="caution">
    <text evidence="2">The sequence shown here is derived from an EMBL/GenBank/DDBJ whole genome shotgun (WGS) entry which is preliminary data.</text>
</comment>